<reference evidence="1 2" key="1">
    <citation type="submission" date="2014-06" db="EMBL/GenBank/DDBJ databases">
        <authorList>
            <person name="Swart Estienne"/>
        </authorList>
    </citation>
    <scope>NUCLEOTIDE SEQUENCE [LARGE SCALE GENOMIC DNA]</scope>
    <source>
        <strain evidence="1 2">130c</strain>
    </source>
</reference>
<organism evidence="1 2">
    <name type="scientific">Stylonychia lemnae</name>
    <name type="common">Ciliate</name>
    <dbReference type="NCBI Taxonomy" id="5949"/>
    <lineage>
        <taxon>Eukaryota</taxon>
        <taxon>Sar</taxon>
        <taxon>Alveolata</taxon>
        <taxon>Ciliophora</taxon>
        <taxon>Intramacronucleata</taxon>
        <taxon>Spirotrichea</taxon>
        <taxon>Stichotrichia</taxon>
        <taxon>Sporadotrichida</taxon>
        <taxon>Oxytrichidae</taxon>
        <taxon>Stylonychinae</taxon>
        <taxon>Stylonychia</taxon>
    </lineage>
</organism>
<accession>A0A077ZVI3</accession>
<protein>
    <submittedName>
        <fullName evidence="1">Uncharacterized protein</fullName>
    </submittedName>
</protein>
<gene>
    <name evidence="1" type="primary">Contig1769.g1915</name>
    <name evidence="1" type="ORF">STYLEM_2619</name>
</gene>
<dbReference type="EMBL" id="CCKQ01002533">
    <property type="protein sequence ID" value="CDW73634.1"/>
    <property type="molecule type" value="Genomic_DNA"/>
</dbReference>
<proteinExistence type="predicted"/>
<sequence>MEPTLQNDIVFGGSVKEIISKQTYPIVGYFQTELDNTHVYALFITSLGYSVLSNLDSKTGRAINSLRLNGEMQYIRPHAFDIGKSGKINKDEKLLGGCISNNPSAVNAPSLLGLFVFDVVNSNILSSYFIKADDRQYQYIYNFTDDNIIVEQLFLLESVYQFATVASMSTYQYVEIIRIQLLKLSFNQIKIKQLF</sequence>
<dbReference type="Proteomes" id="UP000039865">
    <property type="component" value="Unassembled WGS sequence"/>
</dbReference>
<evidence type="ECO:0000313" key="2">
    <source>
        <dbReference type="Proteomes" id="UP000039865"/>
    </source>
</evidence>
<dbReference type="InParanoid" id="A0A077ZVI3"/>
<keyword evidence="2" id="KW-1185">Reference proteome</keyword>
<evidence type="ECO:0000313" key="1">
    <source>
        <dbReference type="EMBL" id="CDW73634.1"/>
    </source>
</evidence>
<name>A0A077ZVI3_STYLE</name>
<dbReference type="AlphaFoldDB" id="A0A077ZVI3"/>